<sequence>MRNEEDCKKNERFLFCDTYLSDKGIELSQKETIRRFTNRDKNELYQKYITWKKKDNEIIVFALYAYADLKLKKEFDCIFNYDNPDEFVLEKFILTQSIYEGWVPIDTVEDGHKHLLVFSFENEIPKIFFNLHKEETLRDTRPKIHTKLGLCNQKDFETISNHLKKRHLLMEKYGLEYWKYMDEEI</sequence>
<comment type="caution">
    <text evidence="1">The sequence shown here is derived from an EMBL/GenBank/DDBJ whole genome shotgun (WGS) entry which is preliminary data.</text>
</comment>
<organism evidence="1 2">
    <name type="scientific">Flavobacterium branchiicola</name>
    <dbReference type="NCBI Taxonomy" id="1114875"/>
    <lineage>
        <taxon>Bacteria</taxon>
        <taxon>Pseudomonadati</taxon>
        <taxon>Bacteroidota</taxon>
        <taxon>Flavobacteriia</taxon>
        <taxon>Flavobacteriales</taxon>
        <taxon>Flavobacteriaceae</taxon>
        <taxon>Flavobacterium</taxon>
    </lineage>
</organism>
<dbReference type="RefSeq" id="WP_213256972.1">
    <property type="nucleotide sequence ID" value="NZ_JAGYWA010000003.1"/>
</dbReference>
<reference evidence="2" key="1">
    <citation type="journal article" date="2019" name="Int. J. Syst. Evol. Microbiol.">
        <title>The Global Catalogue of Microorganisms (GCM) 10K type strain sequencing project: providing services to taxonomists for standard genome sequencing and annotation.</title>
        <authorList>
            <consortium name="The Broad Institute Genomics Platform"/>
            <consortium name="The Broad Institute Genome Sequencing Center for Infectious Disease"/>
            <person name="Wu L."/>
            <person name="Ma J."/>
        </authorList>
    </citation>
    <scope>NUCLEOTIDE SEQUENCE [LARGE SCALE GENOMIC DNA]</scope>
    <source>
        <strain evidence="2">WYCCWR 13023</strain>
    </source>
</reference>
<accession>A0ABV9PGC2</accession>
<dbReference type="Proteomes" id="UP001595935">
    <property type="component" value="Unassembled WGS sequence"/>
</dbReference>
<gene>
    <name evidence="1" type="ORF">ACFO5S_09260</name>
</gene>
<proteinExistence type="predicted"/>
<keyword evidence="2" id="KW-1185">Reference proteome</keyword>
<protein>
    <submittedName>
        <fullName evidence="1">Uncharacterized protein</fullName>
    </submittedName>
</protein>
<dbReference type="EMBL" id="JBHSGV010000003">
    <property type="protein sequence ID" value="MFC4747635.1"/>
    <property type="molecule type" value="Genomic_DNA"/>
</dbReference>
<evidence type="ECO:0000313" key="2">
    <source>
        <dbReference type="Proteomes" id="UP001595935"/>
    </source>
</evidence>
<evidence type="ECO:0000313" key="1">
    <source>
        <dbReference type="EMBL" id="MFC4747635.1"/>
    </source>
</evidence>
<name>A0ABV9PGC2_9FLAO</name>